<evidence type="ECO:0008006" key="4">
    <source>
        <dbReference type="Google" id="ProtNLM"/>
    </source>
</evidence>
<proteinExistence type="predicted"/>
<dbReference type="PROSITE" id="PS51257">
    <property type="entry name" value="PROKAR_LIPOPROTEIN"/>
    <property type="match status" value="1"/>
</dbReference>
<reference evidence="3" key="1">
    <citation type="submission" date="2018-07" db="EMBL/GenBank/DDBJ databases">
        <authorList>
            <person name="Quirk P.G."/>
            <person name="Krulwich T.A."/>
        </authorList>
    </citation>
    <scope>NUCLEOTIDE SEQUENCE [LARGE SCALE GENOMIC DNA]</scope>
</reference>
<evidence type="ECO:0000313" key="3">
    <source>
        <dbReference type="Proteomes" id="UP000257597"/>
    </source>
</evidence>
<dbReference type="RefSeq" id="YP_009807179.1">
    <property type="nucleotide sequence ID" value="NC_048021.1"/>
</dbReference>
<keyword evidence="3" id="KW-1185">Reference proteome</keyword>
<keyword evidence="1" id="KW-0812">Transmembrane</keyword>
<sequence length="150" mass="16032">MSNAKEPSIGRLVFGTVGVLIVLLIGVAGCNYAVSWGDKAAEVVSPENVEIQYTQVIEKFEALQDAANNACTASTVAKADGNPLLIEDPAQAYAATYRNIRTDYNRRQANLFEAKVVGPSGYPKQIPAFADAKPGGDWCAVADQIAELKR</sequence>
<evidence type="ECO:0000313" key="2">
    <source>
        <dbReference type="EMBL" id="AXH70452.1"/>
    </source>
</evidence>
<name>A0A345MIS1_9CAUD</name>
<dbReference type="Proteomes" id="UP000257597">
    <property type="component" value="Segment"/>
</dbReference>
<dbReference type="KEGG" id="vg:54998055"/>
<gene>
    <name evidence="2" type="primary">65</name>
    <name evidence="2" type="ORF">SEA_DAREDEVIL_65</name>
</gene>
<keyword evidence="1" id="KW-0472">Membrane</keyword>
<dbReference type="EMBL" id="MH590603">
    <property type="protein sequence ID" value="AXH70452.1"/>
    <property type="molecule type" value="Genomic_DNA"/>
</dbReference>
<evidence type="ECO:0000256" key="1">
    <source>
        <dbReference type="SAM" id="Phobius"/>
    </source>
</evidence>
<feature type="transmembrane region" description="Helical" evidence="1">
    <location>
        <begin position="12"/>
        <end position="34"/>
    </location>
</feature>
<protein>
    <recommendedName>
        <fullName evidence="4">Lipoprotein</fullName>
    </recommendedName>
</protein>
<accession>A0A345MIS1</accession>
<keyword evidence="1" id="KW-1133">Transmembrane helix</keyword>
<organism evidence="2 3">
    <name type="scientific">Gordonia phage Daredevil</name>
    <dbReference type="NCBI Taxonomy" id="2283286"/>
    <lineage>
        <taxon>Viruses</taxon>
        <taxon>Duplodnaviria</taxon>
        <taxon>Heunggongvirae</taxon>
        <taxon>Uroviricota</taxon>
        <taxon>Caudoviricetes</taxon>
        <taxon>Daredevilvirus</taxon>
        <taxon>Daredevilvirus daredevil</taxon>
    </lineage>
</organism>
<dbReference type="GeneID" id="54998055"/>